<reference evidence="8" key="2">
    <citation type="journal article" date="2021" name="PeerJ">
        <title>Extensive microbial diversity within the chicken gut microbiome revealed by metagenomics and culture.</title>
        <authorList>
            <person name="Gilroy R."/>
            <person name="Ravi A."/>
            <person name="Getino M."/>
            <person name="Pursley I."/>
            <person name="Horton D.L."/>
            <person name="Alikhan N.F."/>
            <person name="Baker D."/>
            <person name="Gharbi K."/>
            <person name="Hall N."/>
            <person name="Watson M."/>
            <person name="Adriaenssens E.M."/>
            <person name="Foster-Nyarko E."/>
            <person name="Jarju S."/>
            <person name="Secka A."/>
            <person name="Antonio M."/>
            <person name="Oren A."/>
            <person name="Chaudhuri R.R."/>
            <person name="La Ragione R."/>
            <person name="Hildebrand F."/>
            <person name="Pallen M.J."/>
        </authorList>
    </citation>
    <scope>NUCLEOTIDE SEQUENCE</scope>
    <source>
        <strain evidence="8">7463</strain>
    </source>
</reference>
<dbReference type="InterPro" id="IPR020471">
    <property type="entry name" value="AKR"/>
</dbReference>
<dbReference type="PIRSF" id="PIRSF000097">
    <property type="entry name" value="AKR"/>
    <property type="match status" value="1"/>
</dbReference>
<dbReference type="InterPro" id="IPR036812">
    <property type="entry name" value="NAD(P)_OxRdtase_dom_sf"/>
</dbReference>
<proteinExistence type="inferred from homology"/>
<dbReference type="PROSITE" id="PS00062">
    <property type="entry name" value="ALDOKETO_REDUCTASE_2"/>
    <property type="match status" value="1"/>
</dbReference>
<dbReference type="PRINTS" id="PR00069">
    <property type="entry name" value="ALDKETRDTASE"/>
</dbReference>
<comment type="similarity">
    <text evidence="1">Belongs to the aldo/keto reductase family.</text>
</comment>
<dbReference type="CDD" id="cd19071">
    <property type="entry name" value="AKR_AKR1-5-like"/>
    <property type="match status" value="1"/>
</dbReference>
<gene>
    <name evidence="8" type="ORF">IAC56_02590</name>
</gene>
<dbReference type="FunFam" id="3.20.20.100:FF:000015">
    <property type="entry name" value="Oxidoreductase, aldo/keto reductase family"/>
    <property type="match status" value="1"/>
</dbReference>
<sequence>MKKLKVEKVKLNNGVRIPSIGIGTWQIPNSENLVLSLQSAIELGYRYIDTAAIYENEPSVAEAIRRCGVKRSEFFISSKCWAANRTYDSVMRAFEESLRNLKLDYLDCYLIHWPYTKGEPLAWQSVNIGTWRAFEKLYEEGLVKTIGISNFQMHHLVSFLARANVAPAINQLEFHPGYTQRSAVSFCKKNGITVEAWSPLGHGALLDEPLIKEIASHYERSVAQVILRWCRHHHVVPVTRALTAEHQIENLESFDFDLSDDDITRLDNMPLMGFSGLEPDHVSF</sequence>
<evidence type="ECO:0000256" key="3">
    <source>
        <dbReference type="ARBA" id="ARBA00023002"/>
    </source>
</evidence>
<name>A0A9D1II89_9BURK</name>
<evidence type="ECO:0000256" key="5">
    <source>
        <dbReference type="PIRSR" id="PIRSR000097-2"/>
    </source>
</evidence>
<dbReference type="PANTHER" id="PTHR43827:SF3">
    <property type="entry name" value="NADP-DEPENDENT OXIDOREDUCTASE DOMAIN-CONTAINING PROTEIN"/>
    <property type="match status" value="1"/>
</dbReference>
<dbReference type="AlphaFoldDB" id="A0A9D1II89"/>
<dbReference type="SUPFAM" id="SSF51430">
    <property type="entry name" value="NAD(P)-linked oxidoreductase"/>
    <property type="match status" value="1"/>
</dbReference>
<dbReference type="EMBL" id="DVMY01000047">
    <property type="protein sequence ID" value="HIU37146.1"/>
    <property type="molecule type" value="Genomic_DNA"/>
</dbReference>
<keyword evidence="2" id="KW-0521">NADP</keyword>
<keyword evidence="3" id="KW-0560">Oxidoreductase</keyword>
<feature type="active site" description="Proton donor" evidence="4">
    <location>
        <position position="54"/>
    </location>
</feature>
<dbReference type="InterPro" id="IPR023210">
    <property type="entry name" value="NADP_OxRdtase_dom"/>
</dbReference>
<evidence type="ECO:0000313" key="9">
    <source>
        <dbReference type="Proteomes" id="UP000824083"/>
    </source>
</evidence>
<protein>
    <submittedName>
        <fullName evidence="8">Aldo/keto reductase</fullName>
    </submittedName>
</protein>
<dbReference type="GO" id="GO:0016616">
    <property type="term" value="F:oxidoreductase activity, acting on the CH-OH group of donors, NAD or NADP as acceptor"/>
    <property type="evidence" value="ECO:0007669"/>
    <property type="project" value="UniProtKB-ARBA"/>
</dbReference>
<evidence type="ECO:0000256" key="4">
    <source>
        <dbReference type="PIRSR" id="PIRSR000097-1"/>
    </source>
</evidence>
<organism evidence="8 9">
    <name type="scientific">Candidatus Aphodousia faecigallinarum</name>
    <dbReference type="NCBI Taxonomy" id="2840677"/>
    <lineage>
        <taxon>Bacteria</taxon>
        <taxon>Pseudomonadati</taxon>
        <taxon>Pseudomonadota</taxon>
        <taxon>Betaproteobacteria</taxon>
        <taxon>Burkholderiales</taxon>
        <taxon>Sutterellaceae</taxon>
        <taxon>Sutterellaceae incertae sedis</taxon>
        <taxon>Candidatus Aphodousia</taxon>
    </lineage>
</organism>
<reference evidence="8" key="1">
    <citation type="submission" date="2020-10" db="EMBL/GenBank/DDBJ databases">
        <authorList>
            <person name="Gilroy R."/>
        </authorList>
    </citation>
    <scope>NUCLEOTIDE SEQUENCE</scope>
    <source>
        <strain evidence="8">7463</strain>
    </source>
</reference>
<dbReference type="Proteomes" id="UP000824083">
    <property type="component" value="Unassembled WGS sequence"/>
</dbReference>
<feature type="domain" description="NADP-dependent oxidoreductase" evidence="7">
    <location>
        <begin position="20"/>
        <end position="268"/>
    </location>
</feature>
<dbReference type="Gene3D" id="3.20.20.100">
    <property type="entry name" value="NADP-dependent oxidoreductase domain"/>
    <property type="match status" value="1"/>
</dbReference>
<dbReference type="Pfam" id="PF00248">
    <property type="entry name" value="Aldo_ket_red"/>
    <property type="match status" value="1"/>
</dbReference>
<accession>A0A9D1II89</accession>
<evidence type="ECO:0000256" key="2">
    <source>
        <dbReference type="ARBA" id="ARBA00022857"/>
    </source>
</evidence>
<feature type="binding site" evidence="5">
    <location>
        <position position="112"/>
    </location>
    <ligand>
        <name>substrate</name>
    </ligand>
</feature>
<comment type="caution">
    <text evidence="8">The sequence shown here is derived from an EMBL/GenBank/DDBJ whole genome shotgun (WGS) entry which is preliminary data.</text>
</comment>
<evidence type="ECO:0000256" key="6">
    <source>
        <dbReference type="PIRSR" id="PIRSR000097-3"/>
    </source>
</evidence>
<evidence type="ECO:0000313" key="8">
    <source>
        <dbReference type="EMBL" id="HIU37146.1"/>
    </source>
</evidence>
<evidence type="ECO:0000259" key="7">
    <source>
        <dbReference type="Pfam" id="PF00248"/>
    </source>
</evidence>
<dbReference type="InterPro" id="IPR018170">
    <property type="entry name" value="Aldo/ket_reductase_CS"/>
</dbReference>
<feature type="site" description="Lowers pKa of active site Tyr" evidence="6">
    <location>
        <position position="79"/>
    </location>
</feature>
<dbReference type="PANTHER" id="PTHR43827">
    <property type="entry name" value="2,5-DIKETO-D-GLUCONIC ACID REDUCTASE"/>
    <property type="match status" value="1"/>
</dbReference>
<evidence type="ECO:0000256" key="1">
    <source>
        <dbReference type="ARBA" id="ARBA00007905"/>
    </source>
</evidence>